<dbReference type="RefSeq" id="WP_094128940.1">
    <property type="nucleotide sequence ID" value="NZ_CP040788.1"/>
</dbReference>
<dbReference type="InterPro" id="IPR023187">
    <property type="entry name" value="Tscrpt_reg_MarR-type_CS"/>
</dbReference>
<dbReference type="EMBL" id="MZMQ01000001">
    <property type="protein sequence ID" value="OQJ63315.1"/>
    <property type="molecule type" value="Genomic_DNA"/>
</dbReference>
<dbReference type="PANTHER" id="PTHR33164:SF99">
    <property type="entry name" value="MARR FAMILY REGULATORY PROTEIN"/>
    <property type="match status" value="1"/>
</dbReference>
<dbReference type="GO" id="GO:0003677">
    <property type="term" value="F:DNA binding"/>
    <property type="evidence" value="ECO:0007669"/>
    <property type="project" value="UniProtKB-KW"/>
</dbReference>
<dbReference type="AlphaFoldDB" id="A0A225CHV6"/>
<dbReference type="InterPro" id="IPR036388">
    <property type="entry name" value="WH-like_DNA-bd_sf"/>
</dbReference>
<proteinExistence type="predicted"/>
<keyword evidence="1" id="KW-0805">Transcription regulation</keyword>
<dbReference type="Proteomes" id="UP000215316">
    <property type="component" value="Unassembled WGS sequence"/>
</dbReference>
<dbReference type="Gene3D" id="1.10.10.10">
    <property type="entry name" value="Winged helix-like DNA-binding domain superfamily/Winged helix DNA-binding domain"/>
    <property type="match status" value="1"/>
</dbReference>
<keyword evidence="3" id="KW-0804">Transcription</keyword>
<accession>A0A225CHV6</accession>
<gene>
    <name evidence="6" type="ORF">B5P24_10050</name>
</gene>
<reference evidence="6" key="1">
    <citation type="submission" date="2017-08" db="EMBL/GenBank/DDBJ databases">
        <title>Genomes of multiple Clavibacter strains from different subspecies.</title>
        <authorList>
            <person name="Yuan X.-K."/>
            <person name="Li X.-S."/>
            <person name="Nie J."/>
            <person name="De Boer S.H."/>
        </authorList>
    </citation>
    <scope>NUCLEOTIDE SEQUENCE [LARGE SCALE GENOMIC DNA]</scope>
    <source>
        <strain evidence="6">ATCC 33566</strain>
    </source>
</reference>
<dbReference type="GO" id="GO:0006950">
    <property type="term" value="P:response to stress"/>
    <property type="evidence" value="ECO:0007669"/>
    <property type="project" value="TreeGrafter"/>
</dbReference>
<dbReference type="InterPro" id="IPR039422">
    <property type="entry name" value="MarR/SlyA-like"/>
</dbReference>
<dbReference type="PROSITE" id="PS01117">
    <property type="entry name" value="HTH_MARR_1"/>
    <property type="match status" value="1"/>
</dbReference>
<evidence type="ECO:0000256" key="2">
    <source>
        <dbReference type="ARBA" id="ARBA00023125"/>
    </source>
</evidence>
<evidence type="ECO:0000313" key="6">
    <source>
        <dbReference type="EMBL" id="OQJ63315.1"/>
    </source>
</evidence>
<keyword evidence="7" id="KW-1185">Reference proteome</keyword>
<sequence>MTSFAATRAHDRADPHVDASGIDWGSGGIETQFGWSIQAVYQGFVRTAQTAVADVPGGPRGYQVLVAITTEEASSQLALAQRLGIDKTQMTYVIDALAAGGHVERQPHPRDRRIRQVVATDAGRALLATARVALGEVEDGLMRDLAPDERVALRRLLARVALSVGEPAGPAAEHADAERLEQPVAAPHRSRRPARRTPRDGEPS</sequence>
<evidence type="ECO:0000259" key="5">
    <source>
        <dbReference type="PROSITE" id="PS50995"/>
    </source>
</evidence>
<dbReference type="InterPro" id="IPR036390">
    <property type="entry name" value="WH_DNA-bd_sf"/>
</dbReference>
<comment type="caution">
    <text evidence="6">The sequence shown here is derived from an EMBL/GenBank/DDBJ whole genome shotgun (WGS) entry which is preliminary data.</text>
</comment>
<evidence type="ECO:0000256" key="4">
    <source>
        <dbReference type="SAM" id="MobiDB-lite"/>
    </source>
</evidence>
<dbReference type="OrthoDB" id="8635520at2"/>
<organism evidence="6 7">
    <name type="scientific">Clavibacter tessellarius</name>
    <dbReference type="NCBI Taxonomy" id="31965"/>
    <lineage>
        <taxon>Bacteria</taxon>
        <taxon>Bacillati</taxon>
        <taxon>Actinomycetota</taxon>
        <taxon>Actinomycetes</taxon>
        <taxon>Micrococcales</taxon>
        <taxon>Microbacteriaceae</taxon>
        <taxon>Clavibacter</taxon>
    </lineage>
</organism>
<dbReference type="SMART" id="SM00347">
    <property type="entry name" value="HTH_MARR"/>
    <property type="match status" value="1"/>
</dbReference>
<dbReference type="PRINTS" id="PR00598">
    <property type="entry name" value="HTHMARR"/>
</dbReference>
<feature type="region of interest" description="Disordered" evidence="4">
    <location>
        <begin position="167"/>
        <end position="204"/>
    </location>
</feature>
<dbReference type="GO" id="GO:0003700">
    <property type="term" value="F:DNA-binding transcription factor activity"/>
    <property type="evidence" value="ECO:0007669"/>
    <property type="project" value="InterPro"/>
</dbReference>
<feature type="domain" description="HTH marR-type" evidence="5">
    <location>
        <begin position="30"/>
        <end position="162"/>
    </location>
</feature>
<dbReference type="Pfam" id="PF12802">
    <property type="entry name" value="MarR_2"/>
    <property type="match status" value="1"/>
</dbReference>
<dbReference type="InterPro" id="IPR000835">
    <property type="entry name" value="HTH_MarR-typ"/>
</dbReference>
<dbReference type="PANTHER" id="PTHR33164">
    <property type="entry name" value="TRANSCRIPTIONAL REGULATOR, MARR FAMILY"/>
    <property type="match status" value="1"/>
</dbReference>
<protein>
    <submittedName>
        <fullName evidence="6">MarR family transcriptional regulator</fullName>
    </submittedName>
</protein>
<dbReference type="PROSITE" id="PS50995">
    <property type="entry name" value="HTH_MARR_2"/>
    <property type="match status" value="1"/>
</dbReference>
<evidence type="ECO:0000256" key="1">
    <source>
        <dbReference type="ARBA" id="ARBA00023015"/>
    </source>
</evidence>
<keyword evidence="2" id="KW-0238">DNA-binding</keyword>
<evidence type="ECO:0000313" key="7">
    <source>
        <dbReference type="Proteomes" id="UP000215316"/>
    </source>
</evidence>
<evidence type="ECO:0000256" key="3">
    <source>
        <dbReference type="ARBA" id="ARBA00023163"/>
    </source>
</evidence>
<name>A0A225CHV6_9MICO</name>
<dbReference type="SUPFAM" id="SSF46785">
    <property type="entry name" value="Winged helix' DNA-binding domain"/>
    <property type="match status" value="1"/>
</dbReference>